<evidence type="ECO:0000256" key="1">
    <source>
        <dbReference type="ARBA" id="ARBA00005051"/>
    </source>
</evidence>
<keyword evidence="7" id="KW-0418">Kinase</keyword>
<gene>
    <name evidence="15" type="primary">folK</name>
    <name evidence="15" type="ORF">H6H04_13410</name>
</gene>
<reference evidence="15 16" key="1">
    <citation type="submission" date="2020-08" db="EMBL/GenBank/DDBJ databases">
        <title>Winogradskyella ouciana sp. nov., isolated from the hadal seawater of the Mariana Trench.</title>
        <authorList>
            <person name="He X."/>
        </authorList>
    </citation>
    <scope>NUCLEOTIDE SEQUENCE [LARGE SCALE GENOMIC DNA]</scope>
    <source>
        <strain evidence="15 16">KCTC 22026</strain>
    </source>
</reference>
<dbReference type="RefSeq" id="WP_186846508.1">
    <property type="nucleotide sequence ID" value="NZ_JACOME010000004.1"/>
</dbReference>
<feature type="domain" description="7,8-dihydro-6-hydroxymethylpterin-pyrophosphokinase" evidence="13">
    <location>
        <begin position="8"/>
        <end position="135"/>
    </location>
</feature>
<dbReference type="EMBL" id="JACOME010000004">
    <property type="protein sequence ID" value="MBC3847389.1"/>
    <property type="molecule type" value="Genomic_DNA"/>
</dbReference>
<evidence type="ECO:0000256" key="12">
    <source>
        <dbReference type="ARBA" id="ARBA00033413"/>
    </source>
</evidence>
<evidence type="ECO:0000256" key="9">
    <source>
        <dbReference type="ARBA" id="ARBA00022909"/>
    </source>
</evidence>
<dbReference type="CDD" id="cd00483">
    <property type="entry name" value="HPPK"/>
    <property type="match status" value="1"/>
</dbReference>
<keyword evidence="6" id="KW-0547">Nucleotide-binding</keyword>
<sequence length="375" mass="43743">MTSNKTIYIALGSNKGNKMQFLQSAIDAVFEKIGAVGKISKVYETPALGFEGDNFYNACIMVKTELKPKKLLKELKGIESKLGRAKKTKDSYESREIDLDILFYEDEVINEKSLIVPHPSLHLRRFVLQPLADIAKDIEHPVFKKSIAVLLEECKDTSQIEAIRIWLKNPKKSYSFSDFNFIAIEGNIGAGKTSLSKKIAQDFNAKLILERFADNPFLPKFYKEPERYAFTLEMSFLADRYQQISDDLSQLDLFKDFMVSDYDVHKSLVFSKVTLPEDEFRLYRKLFYQVYKDIARPDLYVYLYQNTERLQANIKKRGRKYESEIEDEYLEKINSGYLEFLKSQTDLNVKIIDISDRDFVKNREDYLWLLNEING</sequence>
<feature type="domain" description="Deoxynucleoside kinase" evidence="14">
    <location>
        <begin position="182"/>
        <end position="374"/>
    </location>
</feature>
<name>A0ABR6Y3R3_9FLAO</name>
<comment type="function">
    <text evidence="10">Catalyzes the transfer of pyrophosphate from adenosine triphosphate (ATP) to 6-hydroxymethyl-7,8-dihydropterin, an enzymatic step in folate biosynthesis pathway.</text>
</comment>
<organism evidence="15 16">
    <name type="scientific">Winogradskyella echinorum</name>
    <dbReference type="NCBI Taxonomy" id="538189"/>
    <lineage>
        <taxon>Bacteria</taxon>
        <taxon>Pseudomonadati</taxon>
        <taxon>Bacteroidota</taxon>
        <taxon>Flavobacteriia</taxon>
        <taxon>Flavobacteriales</taxon>
        <taxon>Flavobacteriaceae</taxon>
        <taxon>Winogradskyella</taxon>
    </lineage>
</organism>
<evidence type="ECO:0000313" key="15">
    <source>
        <dbReference type="EMBL" id="MBC3847389.1"/>
    </source>
</evidence>
<evidence type="ECO:0000313" key="16">
    <source>
        <dbReference type="Proteomes" id="UP000607435"/>
    </source>
</evidence>
<protein>
    <recommendedName>
        <fullName evidence="4">2-amino-4-hydroxy-6-hydroxymethyldihydropteridine pyrophosphokinase</fullName>
        <ecNumber evidence="3">2.7.6.3</ecNumber>
    </recommendedName>
    <alternativeName>
        <fullName evidence="11">6-hydroxymethyl-7,8-dihydropterin pyrophosphokinase</fullName>
    </alternativeName>
    <alternativeName>
        <fullName evidence="12">7,8-dihydro-6-hydroxymethylpterin-pyrophosphokinase</fullName>
    </alternativeName>
</protein>
<comment type="similarity">
    <text evidence="2">Belongs to the HPPK family.</text>
</comment>
<comment type="caution">
    <text evidence="15">The sequence shown here is derived from an EMBL/GenBank/DDBJ whole genome shotgun (WGS) entry which is preliminary data.</text>
</comment>
<evidence type="ECO:0000256" key="3">
    <source>
        <dbReference type="ARBA" id="ARBA00013253"/>
    </source>
</evidence>
<keyword evidence="5 15" id="KW-0808">Transferase</keyword>
<keyword evidence="8" id="KW-0067">ATP-binding</keyword>
<proteinExistence type="inferred from homology"/>
<dbReference type="SUPFAM" id="SSF55083">
    <property type="entry name" value="6-hydroxymethyl-7,8-dihydropterin pyrophosphokinase, HPPK"/>
    <property type="match status" value="1"/>
</dbReference>
<dbReference type="NCBIfam" id="TIGR01498">
    <property type="entry name" value="folK"/>
    <property type="match status" value="1"/>
</dbReference>
<dbReference type="SUPFAM" id="SSF52540">
    <property type="entry name" value="P-loop containing nucleoside triphosphate hydrolases"/>
    <property type="match status" value="1"/>
</dbReference>
<evidence type="ECO:0000256" key="11">
    <source>
        <dbReference type="ARBA" id="ARBA00029766"/>
    </source>
</evidence>
<dbReference type="Gene3D" id="3.40.50.300">
    <property type="entry name" value="P-loop containing nucleotide triphosphate hydrolases"/>
    <property type="match status" value="1"/>
</dbReference>
<evidence type="ECO:0000256" key="5">
    <source>
        <dbReference type="ARBA" id="ARBA00022679"/>
    </source>
</evidence>
<dbReference type="CDD" id="cd01673">
    <property type="entry name" value="dNK"/>
    <property type="match status" value="1"/>
</dbReference>
<evidence type="ECO:0000256" key="2">
    <source>
        <dbReference type="ARBA" id="ARBA00005810"/>
    </source>
</evidence>
<dbReference type="GO" id="GO:0003848">
    <property type="term" value="F:2-amino-4-hydroxy-6-hydroxymethyldihydropteridine diphosphokinase activity"/>
    <property type="evidence" value="ECO:0007669"/>
    <property type="project" value="UniProtKB-EC"/>
</dbReference>
<evidence type="ECO:0000256" key="8">
    <source>
        <dbReference type="ARBA" id="ARBA00022840"/>
    </source>
</evidence>
<keyword evidence="9" id="KW-0289">Folate biosynthesis</keyword>
<evidence type="ECO:0000256" key="6">
    <source>
        <dbReference type="ARBA" id="ARBA00022741"/>
    </source>
</evidence>
<comment type="pathway">
    <text evidence="1">Cofactor biosynthesis; tetrahydrofolate biosynthesis; 2-amino-4-hydroxy-6-hydroxymethyl-7,8-dihydropteridine diphosphate from 7,8-dihydroneopterin triphosphate: step 4/4.</text>
</comment>
<keyword evidence="16" id="KW-1185">Reference proteome</keyword>
<evidence type="ECO:0000256" key="4">
    <source>
        <dbReference type="ARBA" id="ARBA00016218"/>
    </source>
</evidence>
<dbReference type="InterPro" id="IPR035907">
    <property type="entry name" value="Hppk_sf"/>
</dbReference>
<dbReference type="Pfam" id="PF01712">
    <property type="entry name" value="dNK"/>
    <property type="match status" value="1"/>
</dbReference>
<dbReference type="Gene3D" id="3.30.70.560">
    <property type="entry name" value="7,8-Dihydro-6-hydroxymethylpterin-pyrophosphokinase HPPK"/>
    <property type="match status" value="1"/>
</dbReference>
<dbReference type="Proteomes" id="UP000607435">
    <property type="component" value="Unassembled WGS sequence"/>
</dbReference>
<evidence type="ECO:0000256" key="10">
    <source>
        <dbReference type="ARBA" id="ARBA00029409"/>
    </source>
</evidence>
<dbReference type="EC" id="2.7.6.3" evidence="3"/>
<dbReference type="PANTHER" id="PTHR43071">
    <property type="entry name" value="2-AMINO-4-HYDROXY-6-HYDROXYMETHYLDIHYDROPTERIDINE PYROPHOSPHOKINASE"/>
    <property type="match status" value="1"/>
</dbReference>
<evidence type="ECO:0000256" key="7">
    <source>
        <dbReference type="ARBA" id="ARBA00022777"/>
    </source>
</evidence>
<dbReference type="InterPro" id="IPR000550">
    <property type="entry name" value="Hppk"/>
</dbReference>
<dbReference type="Pfam" id="PF01288">
    <property type="entry name" value="HPPK"/>
    <property type="match status" value="1"/>
</dbReference>
<evidence type="ECO:0000259" key="13">
    <source>
        <dbReference type="Pfam" id="PF01288"/>
    </source>
</evidence>
<evidence type="ECO:0000259" key="14">
    <source>
        <dbReference type="Pfam" id="PF01712"/>
    </source>
</evidence>
<dbReference type="PANTHER" id="PTHR43071:SF1">
    <property type="entry name" value="2-AMINO-4-HYDROXY-6-HYDROXYMETHYLDIHYDROPTERIDINE PYROPHOSPHOKINASE"/>
    <property type="match status" value="1"/>
</dbReference>
<dbReference type="InterPro" id="IPR027417">
    <property type="entry name" value="P-loop_NTPase"/>
</dbReference>
<dbReference type="InterPro" id="IPR031314">
    <property type="entry name" value="DNK_dom"/>
</dbReference>
<accession>A0ABR6Y3R3</accession>